<feature type="region of interest" description="Disordered" evidence="4">
    <location>
        <begin position="21"/>
        <end position="182"/>
    </location>
</feature>
<dbReference type="PROSITE" id="PS51192">
    <property type="entry name" value="HELICASE_ATP_BIND_1"/>
    <property type="match status" value="1"/>
</dbReference>
<organism evidence="7 8">
    <name type="scientific">Sporothrix eucalyptigena</name>
    <dbReference type="NCBI Taxonomy" id="1812306"/>
    <lineage>
        <taxon>Eukaryota</taxon>
        <taxon>Fungi</taxon>
        <taxon>Dikarya</taxon>
        <taxon>Ascomycota</taxon>
        <taxon>Pezizomycotina</taxon>
        <taxon>Sordariomycetes</taxon>
        <taxon>Sordariomycetidae</taxon>
        <taxon>Ophiostomatales</taxon>
        <taxon>Ophiostomataceae</taxon>
        <taxon>Sporothrix</taxon>
    </lineage>
</organism>
<evidence type="ECO:0000256" key="2">
    <source>
        <dbReference type="ARBA" id="ARBA00022801"/>
    </source>
</evidence>
<evidence type="ECO:0000256" key="3">
    <source>
        <dbReference type="ARBA" id="ARBA00022840"/>
    </source>
</evidence>
<dbReference type="PANTHER" id="PTHR45626:SF14">
    <property type="entry name" value="ATP-DEPENDENT DNA HELICASE (EUROFUNG)"/>
    <property type="match status" value="1"/>
</dbReference>
<dbReference type="SMART" id="SM00490">
    <property type="entry name" value="HELICc"/>
    <property type="match status" value="1"/>
</dbReference>
<feature type="compositionally biased region" description="Basic residues" evidence="4">
    <location>
        <begin position="798"/>
        <end position="807"/>
    </location>
</feature>
<dbReference type="PROSITE" id="PS51194">
    <property type="entry name" value="HELICASE_CTER"/>
    <property type="match status" value="1"/>
</dbReference>
<comment type="caution">
    <text evidence="7">The sequence shown here is derived from an EMBL/GenBank/DDBJ whole genome shotgun (WGS) entry which is preliminary data.</text>
</comment>
<dbReference type="InterPro" id="IPR049730">
    <property type="entry name" value="SNF2/RAD54-like_C"/>
</dbReference>
<evidence type="ECO:0000259" key="6">
    <source>
        <dbReference type="PROSITE" id="PS51194"/>
    </source>
</evidence>
<keyword evidence="1" id="KW-0547">Nucleotide-binding</keyword>
<protein>
    <submittedName>
        <fullName evidence="7">Uncharacterized protein</fullName>
    </submittedName>
</protein>
<dbReference type="InterPro" id="IPR000330">
    <property type="entry name" value="SNF2_N"/>
</dbReference>
<feature type="compositionally biased region" description="Acidic residues" evidence="4">
    <location>
        <begin position="900"/>
        <end position="909"/>
    </location>
</feature>
<feature type="region of interest" description="Disordered" evidence="4">
    <location>
        <begin position="230"/>
        <end position="255"/>
    </location>
</feature>
<feature type="compositionally biased region" description="Acidic residues" evidence="4">
    <location>
        <begin position="923"/>
        <end position="944"/>
    </location>
</feature>
<dbReference type="InterPro" id="IPR027417">
    <property type="entry name" value="P-loop_NTPase"/>
</dbReference>
<dbReference type="SMART" id="SM00487">
    <property type="entry name" value="DEXDc"/>
    <property type="match status" value="1"/>
</dbReference>
<keyword evidence="8" id="KW-1185">Reference proteome</keyword>
<keyword evidence="2" id="KW-0378">Hydrolase</keyword>
<feature type="region of interest" description="Disordered" evidence="4">
    <location>
        <begin position="1156"/>
        <end position="1214"/>
    </location>
</feature>
<feature type="compositionally biased region" description="Polar residues" evidence="4">
    <location>
        <begin position="50"/>
        <end position="62"/>
    </location>
</feature>
<feature type="region of interest" description="Disordered" evidence="4">
    <location>
        <begin position="563"/>
        <end position="583"/>
    </location>
</feature>
<name>A0ABP0BLU0_9PEZI</name>
<dbReference type="Pfam" id="PF00271">
    <property type="entry name" value="Helicase_C"/>
    <property type="match status" value="1"/>
</dbReference>
<sequence>MARSRSASFSDDDLMIVSSQALSSQGYGSQDYGSQELGGDLMSSHLRPISSPNDVIDITSSPIAPAFSPSKGNGRGSGLLGGPRSTTAPTTRQPMFGKPTQMAKPAPSPVMSSSAAAAAAQAQRRQNSQNSMFNTNQKRPEHHRPQRLTGPLAPKQPDRKAAPRPMFNSLSSSQSNGGTAYPVSSFYSGITTNKTIIKQSIHLSQHEDVDFYTDPDKATADLKALLEGGMEDDEDDEDEAPAASDPSKDGARPTADNIISSKEAIKKKDQIPSGAFDDGTVEGIKVKLLPHQVEGVKWMRGRELGPVKRGRVPKGGILADDMGLGKTLQSISLILSSPKPRKDMPGWKKHYEKIDGATLVVAPLALIRQWEAEIKEKVSEDRALRVCVHHGPQRTVRPQDLAKFDVVITTYQILVSEHGHSNESLKSGCFGLSWFRVILDEAHSIKNRNAKMTKACYSLASEFRWCLTGTPMQNNLDELQSLVKFLRITPYDNLTEWRAHIDMPLKNGRGYLAIRRLHSLLRCFMKRRTKEILKEEGALVPGGKKAIEAAAAAAAAEELAAKNGGRTPDAGSGTSTPASGVSNTAAAPSFKITERNVVSVAVDFSPAERKFYDRLEERADKSLEKMMQGKAVSYANALVLLLRLRQACNHPSLLGAKLEKDKDAMSTDAIPATQKSPASDNDIDALADVFGGLGIQAKKCEICMSDLSKEEQRSCEASGVIMVCKSCIEDREILNESPKKAKKSKKSKKHRRDKKGKKDKKTKAHKQEKGTVATKKLNMFGDETDDDDDNIILPTRKPAQRKPRNRRAIIDSDDEEDDGSWLVGEEERGSLRLGKAGGEEDENAEGGGDWINSDDSVHHSEDEDDDASRLSSFIVDEDKEATAANGLKKKAKKSRVASWDSDESGDEDFASFAQSAGSATDSGSEESDSEDDSASDDESSDGDSPDGSHNSTSGFFDNDAFLYKRRKNMGSKTEAITVSAKIRKMLALLQAEAHEHKFIVFSQFTSMLELVSPFLDHAGLGHVRYEGSMRNDAREASLNSLRNDPSVRVLLCSLKCGALGLNLTAATRVIILEPFWNPFVEEQAIDRVHRLTQTVDVTVYKLTVADSVEQRILTLQEKKRLLAAQALETAPAGGRGKKDALKLGLKELMDLFKHDARAPGAPGGANGGGGDEDDIESALVDQMAALGSNSLLRRRDGGGRGGSASQDSAYSRRW</sequence>
<evidence type="ECO:0000259" key="5">
    <source>
        <dbReference type="PROSITE" id="PS51192"/>
    </source>
</evidence>
<dbReference type="CDD" id="cd18008">
    <property type="entry name" value="DEXDc_SHPRH-like"/>
    <property type="match status" value="1"/>
</dbReference>
<feature type="compositionally biased region" description="Polar residues" evidence="4">
    <location>
        <begin position="572"/>
        <end position="583"/>
    </location>
</feature>
<dbReference type="InterPro" id="IPR014001">
    <property type="entry name" value="Helicase_ATP-bd"/>
</dbReference>
<evidence type="ECO:0000256" key="1">
    <source>
        <dbReference type="ARBA" id="ARBA00022741"/>
    </source>
</evidence>
<feature type="compositionally biased region" description="Basic residues" evidence="4">
    <location>
        <begin position="740"/>
        <end position="766"/>
    </location>
</feature>
<feature type="compositionally biased region" description="Polar residues" evidence="4">
    <location>
        <begin position="168"/>
        <end position="178"/>
    </location>
</feature>
<feature type="domain" description="Helicase ATP-binding" evidence="5">
    <location>
        <begin position="307"/>
        <end position="489"/>
    </location>
</feature>
<feature type="compositionally biased region" description="Low complexity" evidence="4">
    <location>
        <begin position="23"/>
        <end position="35"/>
    </location>
</feature>
<dbReference type="Proteomes" id="UP001642482">
    <property type="component" value="Unassembled WGS sequence"/>
</dbReference>
<dbReference type="SUPFAM" id="SSF52540">
    <property type="entry name" value="P-loop containing nucleoside triphosphate hydrolases"/>
    <property type="match status" value="2"/>
</dbReference>
<proteinExistence type="predicted"/>
<feature type="domain" description="Helicase C-terminal" evidence="6">
    <location>
        <begin position="981"/>
        <end position="1149"/>
    </location>
</feature>
<evidence type="ECO:0000313" key="8">
    <source>
        <dbReference type="Proteomes" id="UP001642482"/>
    </source>
</evidence>
<dbReference type="EMBL" id="CAWUHD010000036">
    <property type="protein sequence ID" value="CAK7220481.1"/>
    <property type="molecule type" value="Genomic_DNA"/>
</dbReference>
<dbReference type="Gene3D" id="3.40.50.300">
    <property type="entry name" value="P-loop containing nucleotide triphosphate hydrolases"/>
    <property type="match status" value="2"/>
</dbReference>
<dbReference type="CDD" id="cd18793">
    <property type="entry name" value="SF2_C_SNF"/>
    <property type="match status" value="1"/>
</dbReference>
<feature type="compositionally biased region" description="Polar residues" evidence="4">
    <location>
        <begin position="1204"/>
        <end position="1214"/>
    </location>
</feature>
<feature type="compositionally biased region" description="Acidic residues" evidence="4">
    <location>
        <begin position="230"/>
        <end position="240"/>
    </location>
</feature>
<gene>
    <name evidence="7" type="ORF">SEUCBS140593_004248</name>
</gene>
<dbReference type="PANTHER" id="PTHR45626">
    <property type="entry name" value="TRANSCRIPTION TERMINATION FACTOR 2-RELATED"/>
    <property type="match status" value="1"/>
</dbReference>
<keyword evidence="3" id="KW-0067">ATP-binding</keyword>
<feature type="region of interest" description="Disordered" evidence="4">
    <location>
        <begin position="737"/>
        <end position="953"/>
    </location>
</feature>
<reference evidence="7 8" key="1">
    <citation type="submission" date="2024-01" db="EMBL/GenBank/DDBJ databases">
        <authorList>
            <person name="Allen C."/>
            <person name="Tagirdzhanova G."/>
        </authorList>
    </citation>
    <scope>NUCLEOTIDE SEQUENCE [LARGE SCALE GENOMIC DNA]</scope>
</reference>
<dbReference type="Pfam" id="PF00176">
    <property type="entry name" value="SNF2-rel_dom"/>
    <property type="match status" value="1"/>
</dbReference>
<feature type="compositionally biased region" description="Low complexity" evidence="4">
    <location>
        <begin position="112"/>
        <end position="131"/>
    </location>
</feature>
<evidence type="ECO:0000313" key="7">
    <source>
        <dbReference type="EMBL" id="CAK7220481.1"/>
    </source>
</evidence>
<accession>A0ABP0BLU0</accession>
<evidence type="ECO:0000256" key="4">
    <source>
        <dbReference type="SAM" id="MobiDB-lite"/>
    </source>
</evidence>
<dbReference type="InterPro" id="IPR001650">
    <property type="entry name" value="Helicase_C-like"/>
</dbReference>
<dbReference type="InterPro" id="IPR050628">
    <property type="entry name" value="SNF2_RAD54_helicase_TF"/>
</dbReference>
<dbReference type="Gene3D" id="3.40.50.10810">
    <property type="entry name" value="Tandem AAA-ATPase domain"/>
    <property type="match status" value="1"/>
</dbReference>
<dbReference type="InterPro" id="IPR038718">
    <property type="entry name" value="SNF2-like_sf"/>
</dbReference>